<dbReference type="GO" id="GO:0003677">
    <property type="term" value="F:DNA binding"/>
    <property type="evidence" value="ECO:0007669"/>
    <property type="project" value="UniProtKB-KW"/>
</dbReference>
<dbReference type="InterPro" id="IPR000055">
    <property type="entry name" value="Restrct_endonuc_typeI_TRD"/>
</dbReference>
<protein>
    <submittedName>
        <fullName evidence="5">Restriction modification system DNA specificity subunit</fullName>
    </submittedName>
</protein>
<evidence type="ECO:0000256" key="2">
    <source>
        <dbReference type="ARBA" id="ARBA00022747"/>
    </source>
</evidence>
<dbReference type="REBASE" id="12192">
    <property type="entry name" value="S.MbuDORF506P"/>
</dbReference>
<dbReference type="CDD" id="cd17273">
    <property type="entry name" value="RMtype1_S_EcoJA69PI-TRD1-CR1_like"/>
    <property type="match status" value="1"/>
</dbReference>
<evidence type="ECO:0000256" key="1">
    <source>
        <dbReference type="ARBA" id="ARBA00010923"/>
    </source>
</evidence>
<name>Q12YI6_METBU</name>
<feature type="domain" description="Type I restriction modification DNA specificity" evidence="4">
    <location>
        <begin position="13"/>
        <end position="184"/>
    </location>
</feature>
<keyword evidence="2" id="KW-0680">Restriction system</keyword>
<accession>Q12YI6</accession>
<organism evidence="5 6">
    <name type="scientific">Methanococcoides burtonii (strain DSM 6242 / NBRC 107633 / OCM 468 / ACE-M)</name>
    <dbReference type="NCBI Taxonomy" id="259564"/>
    <lineage>
        <taxon>Archaea</taxon>
        <taxon>Methanobacteriati</taxon>
        <taxon>Methanobacteriota</taxon>
        <taxon>Stenosarchaea group</taxon>
        <taxon>Methanomicrobia</taxon>
        <taxon>Methanosarcinales</taxon>
        <taxon>Methanosarcinaceae</taxon>
        <taxon>Methanococcoides</taxon>
    </lineage>
</organism>
<feature type="domain" description="Type I restriction modification DNA specificity" evidence="4">
    <location>
        <begin position="319"/>
        <end position="452"/>
    </location>
</feature>
<dbReference type="EMBL" id="CP000300">
    <property type="protein sequence ID" value="ABE51490.1"/>
    <property type="molecule type" value="Genomic_DNA"/>
</dbReference>
<reference evidence="6" key="1">
    <citation type="journal article" date="2009" name="ISME J.">
        <title>The genome sequence of the psychrophilic archaeon, Methanococcoides burtonii: the role of genome evolution in cold adaptation.</title>
        <authorList>
            <person name="Allen M.A."/>
            <person name="Lauro F.M."/>
            <person name="Williams T.J."/>
            <person name="Burg D."/>
            <person name="Siddiqui K.S."/>
            <person name="De Francisci D."/>
            <person name="Chong K.W."/>
            <person name="Pilak O."/>
            <person name="Chew H.H."/>
            <person name="De Maere M.Z."/>
            <person name="Ting L."/>
            <person name="Katrib M."/>
            <person name="Ng C."/>
            <person name="Sowers K.R."/>
            <person name="Galperin M.Y."/>
            <person name="Anderson I.J."/>
            <person name="Ivanova N."/>
            <person name="Dalin E."/>
            <person name="Martinez M."/>
            <person name="Lapidus A."/>
            <person name="Hauser L."/>
            <person name="Land M."/>
            <person name="Thomas T."/>
            <person name="Cavicchioli R."/>
        </authorList>
    </citation>
    <scope>NUCLEOTIDE SEQUENCE [LARGE SCALE GENOMIC DNA]</scope>
    <source>
        <strain evidence="6">DSM 6242 / NBRC 107633 / OCM 468 / ACE-M</strain>
    </source>
</reference>
<dbReference type="GO" id="GO:0009307">
    <property type="term" value="P:DNA restriction-modification system"/>
    <property type="evidence" value="ECO:0007669"/>
    <property type="project" value="UniProtKB-KW"/>
</dbReference>
<keyword evidence="3" id="KW-0238">DNA-binding</keyword>
<dbReference type="InterPro" id="IPR051212">
    <property type="entry name" value="Type-I_RE_S_subunit"/>
</dbReference>
<gene>
    <name evidence="5" type="ordered locus">Mbur_0508</name>
</gene>
<evidence type="ECO:0000313" key="6">
    <source>
        <dbReference type="Proteomes" id="UP000001979"/>
    </source>
</evidence>
<dbReference type="Proteomes" id="UP000001979">
    <property type="component" value="Chromosome"/>
</dbReference>
<sequence length="511" mass="57842">MKVKNRLGEKLGDDWVKGVLSDFGQVVSGGTPKTKVPEYWGEDILWITPADLSGYSEKYIYKGRKSITHLGLKNSSARLIPKGSVLFSSRAPIGYIAIAGNELCTNQGFKTLIPSEALNRDFLYYYLKSIKQLAEGRASGTTFKELSGKAFAELPLCVPPLPEQRAIVSKIEQLFSELDNGIANLKLAQQQLKVYRQSVLKKAFEGELTRQWREQQTDLPDAKALLEQIQVEREESYNEKLDEWKRAVKEWEDAGKEGKKPTKPKKLKKIEPFTETELAELPTLPNGYGWTRLGELHHLKSDKHTGSGESLFYIGLEHISKNQGTLTDEVKIDVINTVKNSFKKGDLLYGKLRPYLNKVYLANEDGVCSTDILVFESIPSLDLNYSKYYFLSYKFVNDMTHNSSGVNLPRVSTKYLQEYPFPLFSLEEQQAIVTEIETRLSVCDKVEQDIEDNLKIAEALRQSILKKAFEGKLLNERELEEVRSAPDWEPAEVLLEKIRAEKAGSGKKGKA</sequence>
<proteinExistence type="inferred from homology"/>
<keyword evidence="6" id="KW-1185">Reference proteome</keyword>
<dbReference type="OrthoDB" id="84651at2157"/>
<dbReference type="STRING" id="259564.Mbur_0508"/>
<dbReference type="KEGG" id="mbu:Mbur_0508"/>
<dbReference type="SUPFAM" id="SSF116734">
    <property type="entry name" value="DNA methylase specificity domain"/>
    <property type="match status" value="2"/>
</dbReference>
<dbReference type="Gene3D" id="3.90.220.20">
    <property type="entry name" value="DNA methylase specificity domains"/>
    <property type="match status" value="2"/>
</dbReference>
<dbReference type="Pfam" id="PF01420">
    <property type="entry name" value="Methylase_S"/>
    <property type="match status" value="2"/>
</dbReference>
<comment type="similarity">
    <text evidence="1">Belongs to the type-I restriction system S methylase family.</text>
</comment>
<evidence type="ECO:0000313" key="5">
    <source>
        <dbReference type="EMBL" id="ABE51490.1"/>
    </source>
</evidence>
<dbReference type="AlphaFoldDB" id="Q12YI6"/>
<dbReference type="InterPro" id="IPR044946">
    <property type="entry name" value="Restrct_endonuc_typeI_TRD_sf"/>
</dbReference>
<dbReference type="PANTHER" id="PTHR43140:SF1">
    <property type="entry name" value="TYPE I RESTRICTION ENZYME ECOKI SPECIFICITY SUBUNIT"/>
    <property type="match status" value="1"/>
</dbReference>
<evidence type="ECO:0000259" key="4">
    <source>
        <dbReference type="Pfam" id="PF01420"/>
    </source>
</evidence>
<evidence type="ECO:0000256" key="3">
    <source>
        <dbReference type="ARBA" id="ARBA00023125"/>
    </source>
</evidence>
<dbReference type="PANTHER" id="PTHR43140">
    <property type="entry name" value="TYPE-1 RESTRICTION ENZYME ECOKI SPECIFICITY PROTEIN"/>
    <property type="match status" value="1"/>
</dbReference>
<dbReference type="HOGENOM" id="CLU_021095_10_2_2"/>